<dbReference type="PANTHER" id="PTHR11070:SF45">
    <property type="entry name" value="DNA 3'-5' HELICASE"/>
    <property type="match status" value="1"/>
</dbReference>
<protein>
    <recommendedName>
        <fullName evidence="7">DNA 3'-5' helicase</fullName>
        <ecNumber evidence="7">5.6.2.4</ecNumber>
    </recommendedName>
</protein>
<dbReference type="GO" id="GO:0003677">
    <property type="term" value="F:DNA binding"/>
    <property type="evidence" value="ECO:0007669"/>
    <property type="project" value="InterPro"/>
</dbReference>
<dbReference type="InterPro" id="IPR027417">
    <property type="entry name" value="P-loop_NTPase"/>
</dbReference>
<dbReference type="PROSITE" id="PS51198">
    <property type="entry name" value="UVRD_HELICASE_ATP_BIND"/>
    <property type="match status" value="1"/>
</dbReference>
<organism evidence="11 12">
    <name type="scientific">Candidatus Wallbacteria bacterium HGW-Wallbacteria-1</name>
    <dbReference type="NCBI Taxonomy" id="2013854"/>
    <lineage>
        <taxon>Bacteria</taxon>
        <taxon>Candidatus Walliibacteriota</taxon>
    </lineage>
</organism>
<dbReference type="PANTHER" id="PTHR11070">
    <property type="entry name" value="UVRD / RECB / PCRA DNA HELICASE FAMILY MEMBER"/>
    <property type="match status" value="1"/>
</dbReference>
<evidence type="ECO:0000256" key="3">
    <source>
        <dbReference type="ARBA" id="ARBA00022806"/>
    </source>
</evidence>
<evidence type="ECO:0000256" key="6">
    <source>
        <dbReference type="ARBA" id="ARBA00034617"/>
    </source>
</evidence>
<dbReference type="InterPro" id="IPR014016">
    <property type="entry name" value="UvrD-like_ATP-bd"/>
</dbReference>
<feature type="binding site" evidence="9">
    <location>
        <begin position="250"/>
        <end position="257"/>
    </location>
    <ligand>
        <name>ATP</name>
        <dbReference type="ChEBI" id="CHEBI:30616"/>
    </ligand>
</feature>
<keyword evidence="3 9" id="KW-0347">Helicase</keyword>
<evidence type="ECO:0000313" key="12">
    <source>
        <dbReference type="Proteomes" id="UP000233256"/>
    </source>
</evidence>
<evidence type="ECO:0000313" key="11">
    <source>
        <dbReference type="EMBL" id="PKK92332.1"/>
    </source>
</evidence>
<dbReference type="GO" id="GO:0005829">
    <property type="term" value="C:cytosol"/>
    <property type="evidence" value="ECO:0007669"/>
    <property type="project" value="TreeGrafter"/>
</dbReference>
<evidence type="ECO:0000256" key="1">
    <source>
        <dbReference type="ARBA" id="ARBA00022741"/>
    </source>
</evidence>
<reference evidence="11 12" key="1">
    <citation type="journal article" date="2017" name="ISME J.">
        <title>Potential for microbial H2 and metal transformations associated with novel bacteria and archaea in deep terrestrial subsurface sediments.</title>
        <authorList>
            <person name="Hernsdorf A.W."/>
            <person name="Amano Y."/>
            <person name="Miyakawa K."/>
            <person name="Ise K."/>
            <person name="Suzuki Y."/>
            <person name="Anantharaman K."/>
            <person name="Probst A."/>
            <person name="Burstein D."/>
            <person name="Thomas B.C."/>
            <person name="Banfield J.F."/>
        </authorList>
    </citation>
    <scope>NUCLEOTIDE SEQUENCE [LARGE SCALE GENOMIC DNA]</scope>
    <source>
        <strain evidence="11">HGW-Wallbacteria-1</strain>
    </source>
</reference>
<feature type="domain" description="UvrD-like helicase ATP-binding" evidence="10">
    <location>
        <begin position="229"/>
        <end position="510"/>
    </location>
</feature>
<evidence type="ECO:0000256" key="8">
    <source>
        <dbReference type="ARBA" id="ARBA00048988"/>
    </source>
</evidence>
<evidence type="ECO:0000256" key="4">
    <source>
        <dbReference type="ARBA" id="ARBA00022840"/>
    </source>
</evidence>
<sequence length="689" mass="79088">MQLRIADTFLDSLGRLNNEEQKAAKMTAFDLQLNPTTPGLQLHKLDAAKDKNFWSARVSSDLRMILHRTDNSMLICYVGHHDDAYKWAEKRKLETHPTTGAVQLVEIREQIKNVTILRYIDAEQETKPRIFENFSKEDLLKYGVPEEWIDDVMAANDDTILELADHLPKEAGEALLALAVGSKPDISVLAEPGSDPYEHPDTKRRIRTVENSDDLAMALDFPWEKWTIFLHPAQMQTVEKNYGGPTRISGSAGTGKTIVALHRAVYLARTNPDTRVLITTFSTVLAEALKIKLRRLIRNEPRLGERIEVHSINSIGMKLYTSHFGKPKIVDNKTLHEIIRDASAKVADHKFSHGFLITEWEQVIDPWQLESWEAYRDFIRLGRKTRLPEQQRKLAWEIFKKIMAELKNLKLITWAEIFNKLTSTMECNQNRPFDFYIVDEAQDIDVYQLRFMATMGTDRPDALFFTGDLGQRIFQQPYSWKSLGVDIRGRSRTLKINYRTSHQIRNLADRLLGPEITDVDGNCENRKGTVSVFNGPAPVFFIGNSKKDETEFVAKWIIERIDEGMKPEEIGIFVRSGDQMNRAINSLELTGLPYKRLDEKFELFQGQLPLCTMHLAKGLEFRAIAVMACDDEILPLQKRIESITEESDLLDAYESERHLLYVACTRARDCLLVTSAENPSEFLDDMRVE</sequence>
<evidence type="ECO:0000259" key="10">
    <source>
        <dbReference type="PROSITE" id="PS51198"/>
    </source>
</evidence>
<dbReference type="GO" id="GO:0000725">
    <property type="term" value="P:recombinational repair"/>
    <property type="evidence" value="ECO:0007669"/>
    <property type="project" value="TreeGrafter"/>
</dbReference>
<evidence type="ECO:0000256" key="9">
    <source>
        <dbReference type="PROSITE-ProRule" id="PRU00560"/>
    </source>
</evidence>
<name>A0A2N1PVK6_9BACT</name>
<accession>A0A2N1PVK6</accession>
<keyword evidence="4 9" id="KW-0067">ATP-binding</keyword>
<dbReference type="InterPro" id="IPR035093">
    <property type="entry name" value="RelE/ParE_toxin_dom_sf"/>
</dbReference>
<dbReference type="Pfam" id="PF13361">
    <property type="entry name" value="UvrD_C"/>
    <property type="match status" value="1"/>
</dbReference>
<dbReference type="EC" id="5.6.2.4" evidence="7"/>
<comment type="catalytic activity">
    <reaction evidence="8">
        <text>ATP + H2O = ADP + phosphate + H(+)</text>
        <dbReference type="Rhea" id="RHEA:13065"/>
        <dbReference type="ChEBI" id="CHEBI:15377"/>
        <dbReference type="ChEBI" id="CHEBI:15378"/>
        <dbReference type="ChEBI" id="CHEBI:30616"/>
        <dbReference type="ChEBI" id="CHEBI:43474"/>
        <dbReference type="ChEBI" id="CHEBI:456216"/>
        <dbReference type="EC" id="5.6.2.4"/>
    </reaction>
</comment>
<gene>
    <name evidence="11" type="ORF">CVV64_00165</name>
</gene>
<keyword evidence="1 9" id="KW-0547">Nucleotide-binding</keyword>
<dbReference type="GO" id="GO:0005524">
    <property type="term" value="F:ATP binding"/>
    <property type="evidence" value="ECO:0007669"/>
    <property type="project" value="UniProtKB-UniRule"/>
</dbReference>
<proteinExistence type="predicted"/>
<dbReference type="InterPro" id="IPR000212">
    <property type="entry name" value="DNA_helicase_UvrD/REP"/>
</dbReference>
<evidence type="ECO:0000256" key="5">
    <source>
        <dbReference type="ARBA" id="ARBA00023235"/>
    </source>
</evidence>
<keyword evidence="2 9" id="KW-0378">Hydrolase</keyword>
<dbReference type="Pfam" id="PF00580">
    <property type="entry name" value="UvrD-helicase"/>
    <property type="match status" value="1"/>
</dbReference>
<dbReference type="SUPFAM" id="SSF143011">
    <property type="entry name" value="RelE-like"/>
    <property type="match status" value="1"/>
</dbReference>
<dbReference type="GO" id="GO:0016887">
    <property type="term" value="F:ATP hydrolysis activity"/>
    <property type="evidence" value="ECO:0007669"/>
    <property type="project" value="RHEA"/>
</dbReference>
<dbReference type="SUPFAM" id="SSF52540">
    <property type="entry name" value="P-loop containing nucleoside triphosphate hydrolases"/>
    <property type="match status" value="1"/>
</dbReference>
<dbReference type="AlphaFoldDB" id="A0A2N1PVK6"/>
<dbReference type="GO" id="GO:0043138">
    <property type="term" value="F:3'-5' DNA helicase activity"/>
    <property type="evidence" value="ECO:0007669"/>
    <property type="project" value="UniProtKB-EC"/>
</dbReference>
<comment type="caution">
    <text evidence="11">The sequence shown here is derived from an EMBL/GenBank/DDBJ whole genome shotgun (WGS) entry which is preliminary data.</text>
</comment>
<dbReference type="Gene3D" id="3.40.50.300">
    <property type="entry name" value="P-loop containing nucleotide triphosphate hydrolases"/>
    <property type="match status" value="2"/>
</dbReference>
<comment type="catalytic activity">
    <reaction evidence="6">
        <text>Couples ATP hydrolysis with the unwinding of duplex DNA by translocating in the 3'-5' direction.</text>
        <dbReference type="EC" id="5.6.2.4"/>
    </reaction>
</comment>
<dbReference type="Proteomes" id="UP000233256">
    <property type="component" value="Unassembled WGS sequence"/>
</dbReference>
<dbReference type="Gene3D" id="3.30.2310.20">
    <property type="entry name" value="RelE-like"/>
    <property type="match status" value="1"/>
</dbReference>
<dbReference type="EMBL" id="PGXC01000001">
    <property type="protein sequence ID" value="PKK92332.1"/>
    <property type="molecule type" value="Genomic_DNA"/>
</dbReference>
<dbReference type="InterPro" id="IPR014017">
    <property type="entry name" value="DNA_helicase_UvrD-like_C"/>
</dbReference>
<evidence type="ECO:0000256" key="7">
    <source>
        <dbReference type="ARBA" id="ARBA00034808"/>
    </source>
</evidence>
<keyword evidence="5" id="KW-0413">Isomerase</keyword>
<evidence type="ECO:0000256" key="2">
    <source>
        <dbReference type="ARBA" id="ARBA00022801"/>
    </source>
</evidence>